<keyword evidence="6" id="KW-0677">Repeat</keyword>
<gene>
    <name evidence="15" type="primary">chadla</name>
</gene>
<dbReference type="PIRSF" id="PIRSF037595">
    <property type="entry name" value="Toll-like_receptor"/>
    <property type="match status" value="1"/>
</dbReference>
<dbReference type="SMART" id="SM00369">
    <property type="entry name" value="LRR_TYP"/>
    <property type="match status" value="18"/>
</dbReference>
<protein>
    <submittedName>
        <fullName evidence="15">Chondroadherin-like protein</fullName>
    </submittedName>
</protein>
<comment type="subcellular location">
    <subcellularLocation>
        <location evidence="1">Secreted</location>
        <location evidence="1">Extracellular space</location>
        <location evidence="1">Extracellular matrix</location>
    </subcellularLocation>
</comment>
<dbReference type="InterPro" id="IPR000483">
    <property type="entry name" value="Cys-rich_flank_reg_C"/>
</dbReference>
<dbReference type="InterPro" id="IPR001611">
    <property type="entry name" value="Leu-rich_rpt"/>
</dbReference>
<accession>A0A8M1KTF1</accession>
<evidence type="ECO:0000256" key="5">
    <source>
        <dbReference type="ARBA" id="ARBA00022729"/>
    </source>
</evidence>
<keyword evidence="4" id="KW-0433">Leucine-rich repeat</keyword>
<dbReference type="FunFam" id="3.80.10.10:FF:000059">
    <property type="entry name" value="Chondroadherin like"/>
    <property type="match status" value="1"/>
</dbReference>
<comment type="similarity">
    <text evidence="9">Belongs to the small leucine-rich proteoglycan (SLRP) family. SLRP class IV subfamily.</text>
</comment>
<feature type="domain" description="LRRCT" evidence="13">
    <location>
        <begin position="616"/>
        <end position="663"/>
    </location>
</feature>
<dbReference type="InterPro" id="IPR003591">
    <property type="entry name" value="Leu-rich_rpt_typical-subtyp"/>
</dbReference>
<dbReference type="KEGG" id="char:105897970"/>
<feature type="domain" description="LRRNT" evidence="12">
    <location>
        <begin position="333"/>
        <end position="367"/>
    </location>
</feature>
<feature type="compositionally biased region" description="Basic residues" evidence="11">
    <location>
        <begin position="682"/>
        <end position="702"/>
    </location>
</feature>
<evidence type="ECO:0000259" key="13">
    <source>
        <dbReference type="SMART" id="SM00082"/>
    </source>
</evidence>
<dbReference type="Pfam" id="PF13855">
    <property type="entry name" value="LRR_8"/>
    <property type="match status" value="5"/>
</dbReference>
<dbReference type="InterPro" id="IPR017241">
    <property type="entry name" value="Toll-like_receptor"/>
</dbReference>
<feature type="compositionally biased region" description="Basic residues" evidence="11">
    <location>
        <begin position="718"/>
        <end position="730"/>
    </location>
</feature>
<keyword evidence="10" id="KW-0391">Immunity</keyword>
<dbReference type="InterPro" id="IPR000372">
    <property type="entry name" value="LRRNT"/>
</dbReference>
<dbReference type="AlphaFoldDB" id="A0A8M1KTF1"/>
<dbReference type="RefSeq" id="XP_042564914.1">
    <property type="nucleotide sequence ID" value="XM_042708980.1"/>
</dbReference>
<dbReference type="Proteomes" id="UP000515152">
    <property type="component" value="Chromosome 1"/>
</dbReference>
<evidence type="ECO:0000256" key="1">
    <source>
        <dbReference type="ARBA" id="ARBA00004498"/>
    </source>
</evidence>
<dbReference type="GeneID" id="105897970"/>
<organism evidence="14 15">
    <name type="scientific">Clupea harengus</name>
    <name type="common">Atlantic herring</name>
    <dbReference type="NCBI Taxonomy" id="7950"/>
    <lineage>
        <taxon>Eukaryota</taxon>
        <taxon>Metazoa</taxon>
        <taxon>Chordata</taxon>
        <taxon>Craniata</taxon>
        <taxon>Vertebrata</taxon>
        <taxon>Euteleostomi</taxon>
        <taxon>Actinopterygii</taxon>
        <taxon>Neopterygii</taxon>
        <taxon>Teleostei</taxon>
        <taxon>Clupei</taxon>
        <taxon>Clupeiformes</taxon>
        <taxon>Clupeoidei</taxon>
        <taxon>Clupeidae</taxon>
        <taxon>Clupea</taxon>
    </lineage>
</organism>
<dbReference type="InterPro" id="IPR050541">
    <property type="entry name" value="LRR_TM_domain-containing"/>
</dbReference>
<keyword evidence="8" id="KW-0325">Glycoprotein</keyword>
<reference evidence="15" key="1">
    <citation type="submission" date="2025-08" db="UniProtKB">
        <authorList>
            <consortium name="RefSeq"/>
        </authorList>
    </citation>
    <scope>IDENTIFICATION</scope>
</reference>
<evidence type="ECO:0000256" key="8">
    <source>
        <dbReference type="ARBA" id="ARBA00023180"/>
    </source>
</evidence>
<name>A0A8M1KTF1_CLUHA</name>
<dbReference type="GO" id="GO:0005886">
    <property type="term" value="C:plasma membrane"/>
    <property type="evidence" value="ECO:0007669"/>
    <property type="project" value="TreeGrafter"/>
</dbReference>
<feature type="region of interest" description="Disordered" evidence="11">
    <location>
        <begin position="657"/>
        <end position="730"/>
    </location>
</feature>
<evidence type="ECO:0000313" key="14">
    <source>
        <dbReference type="Proteomes" id="UP000515152"/>
    </source>
</evidence>
<feature type="region of interest" description="Disordered" evidence="11">
    <location>
        <begin position="303"/>
        <end position="328"/>
    </location>
</feature>
<proteinExistence type="inferred from homology"/>
<evidence type="ECO:0000256" key="11">
    <source>
        <dbReference type="SAM" id="MobiDB-lite"/>
    </source>
</evidence>
<feature type="domain" description="LRRCT" evidence="13">
    <location>
        <begin position="249"/>
        <end position="297"/>
    </location>
</feature>
<evidence type="ECO:0000256" key="3">
    <source>
        <dbReference type="ARBA" id="ARBA00022530"/>
    </source>
</evidence>
<keyword evidence="2" id="KW-0964">Secreted</keyword>
<dbReference type="CTD" id="565474"/>
<evidence type="ECO:0000256" key="10">
    <source>
        <dbReference type="PIRNR" id="PIRNR037595"/>
    </source>
</evidence>
<dbReference type="SMART" id="SM00013">
    <property type="entry name" value="LRRNT"/>
    <property type="match status" value="1"/>
</dbReference>
<dbReference type="Pfam" id="PF01463">
    <property type="entry name" value="LRRCT"/>
    <property type="match status" value="2"/>
</dbReference>
<dbReference type="PANTHER" id="PTHR24369">
    <property type="entry name" value="ANTIGEN BSP, PUTATIVE-RELATED"/>
    <property type="match status" value="1"/>
</dbReference>
<evidence type="ECO:0000313" key="15">
    <source>
        <dbReference type="RefSeq" id="XP_042564914.1"/>
    </source>
</evidence>
<dbReference type="FunFam" id="3.80.10.10:FF:000368">
    <property type="entry name" value="Chondroadherin like"/>
    <property type="match status" value="1"/>
</dbReference>
<dbReference type="PANTHER" id="PTHR24369:SF211">
    <property type="entry name" value="LEUCINE-RICH REPEAT-CONTAINING PROTEIN 15-LIKE"/>
    <property type="match status" value="1"/>
</dbReference>
<comment type="similarity">
    <text evidence="10">Belongs to the Toll-like receptor family.</text>
</comment>
<keyword evidence="7" id="KW-1015">Disulfide bond</keyword>
<keyword evidence="10" id="KW-0675">Receptor</keyword>
<keyword evidence="10" id="KW-0399">Innate immunity</keyword>
<keyword evidence="3" id="KW-0272">Extracellular matrix</keyword>
<dbReference type="OrthoDB" id="643377at2759"/>
<evidence type="ECO:0000256" key="6">
    <source>
        <dbReference type="ARBA" id="ARBA00022737"/>
    </source>
</evidence>
<dbReference type="PROSITE" id="PS51450">
    <property type="entry name" value="LRR"/>
    <property type="match status" value="3"/>
</dbReference>
<keyword evidence="14" id="KW-1185">Reference proteome</keyword>
<keyword evidence="5" id="KW-0732">Signal</keyword>
<evidence type="ECO:0000256" key="2">
    <source>
        <dbReference type="ARBA" id="ARBA00022525"/>
    </source>
</evidence>
<dbReference type="SMART" id="SM00364">
    <property type="entry name" value="LRR_BAC"/>
    <property type="match status" value="5"/>
</dbReference>
<dbReference type="SMART" id="SM00082">
    <property type="entry name" value="LRRCT"/>
    <property type="match status" value="2"/>
</dbReference>
<evidence type="ECO:0000256" key="9">
    <source>
        <dbReference type="ARBA" id="ARBA00061422"/>
    </source>
</evidence>
<keyword evidence="10" id="KW-0395">Inflammatory response</keyword>
<evidence type="ECO:0000256" key="7">
    <source>
        <dbReference type="ARBA" id="ARBA00023157"/>
    </source>
</evidence>
<evidence type="ECO:0000256" key="4">
    <source>
        <dbReference type="ARBA" id="ARBA00022614"/>
    </source>
</evidence>
<evidence type="ECO:0000259" key="12">
    <source>
        <dbReference type="SMART" id="SM00013"/>
    </source>
</evidence>
<sequence>MQITVKLDLRKNDLQELPKGAFHHTPYLTHLNLQGSNIRSVREGAFRGLGRLVFLNLAHNNIDVLYQESFDGLSSLKQLLIDHNRVEEIQPGAFTQLGSLNLLSLTHNRLVYLPNMAFQGLLNIQWLKLSHNSLNNLATEAFASLFTLARLGLDNNELQFFPTQTMTRLVEVTRLEMSYNPMTYLGEETVSMPKLTHLYLDHMSLQDLSDTALALTPLLTHLDLSHNQLRSLDPVSGPKELSLLNLTGNPTYCNCHLRPLRVWAQTGQVRLLGVCAGPPHLSDEPLGAVEPADLRCRAREGLTKEELEEEEGAEEVGRAGSLVPPPRPRKNINCPESCDCEPDAQHATCEDGGHTKVPRGFPKNTSLLDLRGNNFHNIPPDSFRGVAGVVVSLHLDRCKIREIEAGAFRGMTSLLYLYLSENDLTSLETDTFAGAPHITYLHLDGNRLTQFPSAATLAPMPSLLELHLEGNAISKLAPANLLSSVRLLRALYLTNNTIDSVAAKALHPAPHLETLHLEGNRLTEVPSKVFGNVPRLQELHLSGNPIRWVGAKAFVPIAQSLKHLYLEGTGLAKMSKDSLAGLGSGLLTLSLGGNQLEAVPSLGSLTGLQEVNLTDNPLLCDCNLLPLRKWMDNLSHTVSAICGQPAELQGQSVKDVPVFQTCPGDEPRPSKPPVRAKGAAKAPKKIKPKPSRLKGGKPKPSKPKPTPVDSPKPSVRPKAAKKNRKTKETQ</sequence>